<proteinExistence type="predicted"/>
<organism evidence="3 4">
    <name type="scientific">Anaerotruncus massiliensis</name>
    <name type="common">ex Liu et al. 2021</name>
    <dbReference type="NCBI Taxonomy" id="2321404"/>
    <lineage>
        <taxon>Bacteria</taxon>
        <taxon>Bacillati</taxon>
        <taxon>Bacillota</taxon>
        <taxon>Clostridia</taxon>
        <taxon>Eubacteriales</taxon>
        <taxon>Oscillospiraceae</taxon>
        <taxon>Anaerotruncus</taxon>
    </lineage>
</organism>
<accession>A0A498CQ31</accession>
<feature type="compositionally biased region" description="Pro residues" evidence="1">
    <location>
        <begin position="366"/>
        <end position="378"/>
    </location>
</feature>
<keyword evidence="2" id="KW-0732">Signal</keyword>
<dbReference type="AlphaFoldDB" id="A0A498CQ31"/>
<evidence type="ECO:0008006" key="5">
    <source>
        <dbReference type="Google" id="ProtNLM"/>
    </source>
</evidence>
<feature type="chain" id="PRO_5019867545" description="LPXTG cell wall anchor domain-containing protein" evidence="2">
    <location>
        <begin position="25"/>
        <end position="407"/>
    </location>
</feature>
<sequence length="407" mass="45228">MKKMLAMLLAVVLAGSFAGVCALAYSITTDTHLTGEAYDADGDSVVGDYNFAFGDKVSADFVPAGKKIYIEIGDGTNFLNDGDTTHNVSADELADSGEFNFRLDRDKNGSLLDSVKLVTKNLDGSGRKNYIEIKLKETTRTEERKVTFDVYFKARHADDGDRWESGDIANTRFELWVDNPVEDGDYADIEAGQNVVFNPISNERNTISWGADDDVACLEFEADDDSRKFYAKLSTKIDRDIYEEYGDPVNAELFFRTFVGSPSIDSTSRATLTLYNPWNDCYDWYGSRYRDVRPRDVHIYLVDSDGYLEDLTDRMTYADEDDTEAGIDGWKIRVRSLGTYVISDRDLELDWGGIEEAPPIEKTEETPPPAPKPGPAPAPTGSHDAVGVSVMLAVASATAFALTRKRR</sequence>
<evidence type="ECO:0000256" key="1">
    <source>
        <dbReference type="SAM" id="MobiDB-lite"/>
    </source>
</evidence>
<name>A0A498CQ31_9FIRM</name>
<keyword evidence="4" id="KW-1185">Reference proteome</keyword>
<dbReference type="Proteomes" id="UP000276301">
    <property type="component" value="Unassembled WGS sequence"/>
</dbReference>
<dbReference type="EMBL" id="RCHT01000002">
    <property type="protein sequence ID" value="RLL13874.1"/>
    <property type="molecule type" value="Genomic_DNA"/>
</dbReference>
<comment type="caution">
    <text evidence="3">The sequence shown here is derived from an EMBL/GenBank/DDBJ whole genome shotgun (WGS) entry which is preliminary data.</text>
</comment>
<feature type="signal peptide" evidence="2">
    <location>
        <begin position="1"/>
        <end position="24"/>
    </location>
</feature>
<evidence type="ECO:0000256" key="2">
    <source>
        <dbReference type="SAM" id="SignalP"/>
    </source>
</evidence>
<reference evidence="3 4" key="1">
    <citation type="submission" date="2018-10" db="EMBL/GenBank/DDBJ databases">
        <title>Anaerotruncus faecis sp. nov., isolated from human feces.</title>
        <authorList>
            <person name="Wang Y.-J."/>
        </authorList>
    </citation>
    <scope>NUCLEOTIDE SEQUENCE [LARGE SCALE GENOMIC DNA]</scope>
    <source>
        <strain evidence="3 4">22A2-44</strain>
    </source>
</reference>
<feature type="region of interest" description="Disordered" evidence="1">
    <location>
        <begin position="358"/>
        <end position="384"/>
    </location>
</feature>
<evidence type="ECO:0000313" key="3">
    <source>
        <dbReference type="EMBL" id="RLL13874.1"/>
    </source>
</evidence>
<evidence type="ECO:0000313" key="4">
    <source>
        <dbReference type="Proteomes" id="UP000276301"/>
    </source>
</evidence>
<gene>
    <name evidence="3" type="ORF">D4A47_03010</name>
</gene>
<protein>
    <recommendedName>
        <fullName evidence="5">LPXTG cell wall anchor domain-containing protein</fullName>
    </recommendedName>
</protein>
<dbReference type="RefSeq" id="WP_121586089.1">
    <property type="nucleotide sequence ID" value="NZ_RCHT01000002.1"/>
</dbReference>